<gene>
    <name evidence="1" type="ORF">LEP1GSC178_3778</name>
</gene>
<protein>
    <submittedName>
        <fullName evidence="1">Uncharacterized protein</fullName>
    </submittedName>
</protein>
<name>A0ABN0HAS8_9LEPT</name>
<comment type="caution">
    <text evidence="1">The sequence shown here is derived from an EMBL/GenBank/DDBJ whole genome shotgun (WGS) entry which is preliminary data.</text>
</comment>
<evidence type="ECO:0000313" key="2">
    <source>
        <dbReference type="Proteomes" id="UP000018720"/>
    </source>
</evidence>
<accession>A0ABN0HAS8</accession>
<proteinExistence type="predicted"/>
<reference evidence="1 2" key="1">
    <citation type="submission" date="2012-08" db="EMBL/GenBank/DDBJ databases">
        <authorList>
            <person name="Harkins D.M."/>
            <person name="Durkin A.S."/>
            <person name="Selengut J.D."/>
            <person name="Sanka R."/>
            <person name="DePew J."/>
            <person name="Purushe J."/>
            <person name="Matthias M.A."/>
            <person name="Vinetz J.M."/>
            <person name="Sutton G.G."/>
            <person name="Nelson W.C."/>
            <person name="Fouts D.E."/>
        </authorList>
    </citation>
    <scope>NUCLEOTIDE SEQUENCE [LARGE SCALE GENOMIC DNA]</scope>
    <source>
        <strain evidence="1 2">MMD4847</strain>
    </source>
</reference>
<organism evidence="1 2">
    <name type="scientific">Leptospira licerasiae str. MMD4847</name>
    <dbReference type="NCBI Taxonomy" id="1049971"/>
    <lineage>
        <taxon>Bacteria</taxon>
        <taxon>Pseudomonadati</taxon>
        <taxon>Spirochaetota</taxon>
        <taxon>Spirochaetia</taxon>
        <taxon>Leptospirales</taxon>
        <taxon>Leptospiraceae</taxon>
        <taxon>Leptospira</taxon>
    </lineage>
</organism>
<keyword evidence="2" id="KW-1185">Reference proteome</keyword>
<dbReference type="EMBL" id="AHOM02000004">
    <property type="protein sequence ID" value="EJZ42858.1"/>
    <property type="molecule type" value="Genomic_DNA"/>
</dbReference>
<evidence type="ECO:0000313" key="1">
    <source>
        <dbReference type="EMBL" id="EJZ42858.1"/>
    </source>
</evidence>
<dbReference type="Proteomes" id="UP000018720">
    <property type="component" value="Unassembled WGS sequence"/>
</dbReference>
<sequence>MQIVRISNHKANWTFLISIHKKDFEKPSFPLFESFLNE</sequence>